<dbReference type="PANTHER" id="PTHR11905:SF249">
    <property type="entry name" value="SOL NARAE, ISOFORM C"/>
    <property type="match status" value="1"/>
</dbReference>
<evidence type="ECO:0000256" key="2">
    <source>
        <dbReference type="ARBA" id="ARBA00022723"/>
    </source>
</evidence>
<keyword evidence="4 8" id="KW-0862">Zinc</keyword>
<evidence type="ECO:0000256" key="3">
    <source>
        <dbReference type="ARBA" id="ARBA00022801"/>
    </source>
</evidence>
<dbReference type="PROSITE" id="PS50215">
    <property type="entry name" value="ADAM_MEPRO"/>
    <property type="match status" value="1"/>
</dbReference>
<dbReference type="InterPro" id="IPR024079">
    <property type="entry name" value="MetalloPept_cat_dom_sf"/>
</dbReference>
<evidence type="ECO:0000259" key="9">
    <source>
        <dbReference type="PROSITE" id="PS50215"/>
    </source>
</evidence>
<dbReference type="Proteomes" id="UP000070412">
    <property type="component" value="Unassembled WGS sequence"/>
</dbReference>
<evidence type="ECO:0000256" key="5">
    <source>
        <dbReference type="ARBA" id="ARBA00023049"/>
    </source>
</evidence>
<dbReference type="AlphaFoldDB" id="A0A834R210"/>
<dbReference type="GO" id="GO:0006509">
    <property type="term" value="P:membrane protein ectodomain proteolysis"/>
    <property type="evidence" value="ECO:0007669"/>
    <property type="project" value="TreeGrafter"/>
</dbReference>
<keyword evidence="2 8" id="KW-0479">Metal-binding</keyword>
<dbReference type="OrthoDB" id="9936463at2759"/>
<keyword evidence="7" id="KW-0325">Glycoprotein</keyword>
<feature type="active site" evidence="8">
    <location>
        <position position="563"/>
    </location>
</feature>
<feature type="domain" description="Peptidase M12B" evidence="9">
    <location>
        <begin position="398"/>
        <end position="633"/>
    </location>
</feature>
<dbReference type="Gene3D" id="3.40.1620.60">
    <property type="match status" value="1"/>
</dbReference>
<protein>
    <submittedName>
        <fullName evidence="10">A disintegrin and metalloproteinase with thrombospondin motifs 8</fullName>
    </submittedName>
</protein>
<keyword evidence="6" id="KW-1015">Disulfide bond</keyword>
<sequence length="781" mass="88413">MPSNRFVSFEAKFKMVGSEHDPNRIISDSHHQNDHNQFNLQREKFANKERERRETISLRFERKNTKIFENSLIPLLLLVFHLLSASTSSCLMVYATEQEDIAKYPIHKQMTKQDLLSVFYVDSHDKVPEYELSSVRFLSKRSISKNQYSGDGDEVDDQSSSNTKHVQLKAFGKKMSLKLQDNNDFNERVKDMKVFIAESSRNGKLKYMEDLSASDTKNFGTSYHDVDNMAAIMLDRNSKGKMQLHGTIGNDLVIKPIPETVGPIDHPSLNEIDDGSEGPGPDDDEMFLNEDDFAQMRDYNQTTTTLSDAKMKNHTTSKYPILKRRQSPLLDQNLHVIFKRNVHQISPHHSIDFAELEHGLLGSADIEALRAKQWLGDLNATLSRSRSPRRKRQAPGTVWPEVLLVVDYDSFMLHGATSRDVKRYFISFWNGVDLRYKLLVHPQIRVSLAGMIVAKDRDATPYLERNRLRPPNADAVDAAGALTDMGKYLYREDRLPTYDMAVVITKLDMCRRRYEGGRCNRGTAGFAYVGGACVVNKRLEKVNSVAIIEDSGGYSGIIVAAHEVGHLLGCVHDGSPPPSYLGGPGATHCPWEDGFIMSDLRHTERGFRWSSCSVEQFKHFLNGETATCLYNFPHENQLLPRVLPGSMLSLDEQCKRDRGTNACFKDGRVCAQLFCFDSASGYCVSYRPAAEGSPCGDGQICRNGKCLAEMENIIPDYSHVQQAISRGPKSDRILSRIDHGPMHHHLPPYRRSLRFRGRESFFNNYLRGAASEQQPNVLSMI</sequence>
<reference evidence="10" key="2">
    <citation type="submission" date="2020-01" db="EMBL/GenBank/DDBJ databases">
        <authorList>
            <person name="Korhonen P.K.K."/>
            <person name="Guangxu M.G."/>
            <person name="Wang T.W."/>
            <person name="Stroehlein A.J.S."/>
            <person name="Young N.D."/>
            <person name="Ang C.-S.A."/>
            <person name="Fernando D.W.F."/>
            <person name="Lu H.L."/>
            <person name="Taylor S.T."/>
            <person name="Ehtesham M.E.M."/>
            <person name="Najaraj S.H.N."/>
            <person name="Harsha G.H.G."/>
            <person name="Madugundu A.M."/>
            <person name="Renuse S.R."/>
            <person name="Holt D.H."/>
            <person name="Pandey A.P."/>
            <person name="Papenfuss A.P."/>
            <person name="Gasser R.B.G."/>
            <person name="Fischer K.F."/>
        </authorList>
    </citation>
    <scope>NUCLEOTIDE SEQUENCE</scope>
    <source>
        <strain evidence="10">SSS_KF_BRIS2020</strain>
    </source>
</reference>
<evidence type="ECO:0000256" key="8">
    <source>
        <dbReference type="PROSITE-ProRule" id="PRU00276"/>
    </source>
</evidence>
<evidence type="ECO:0000256" key="6">
    <source>
        <dbReference type="ARBA" id="ARBA00023157"/>
    </source>
</evidence>
<dbReference type="PANTHER" id="PTHR11905">
    <property type="entry name" value="ADAM A DISINTEGRIN AND METALLOPROTEASE DOMAIN"/>
    <property type="match status" value="1"/>
</dbReference>
<keyword evidence="10" id="KW-0401">Integrin</keyword>
<dbReference type="CDD" id="cd04272">
    <property type="entry name" value="ZnMc_salivary_gland_MPs"/>
    <property type="match status" value="1"/>
</dbReference>
<dbReference type="Gene3D" id="3.40.390.10">
    <property type="entry name" value="Collagenase (Catalytic Domain)"/>
    <property type="match status" value="1"/>
</dbReference>
<dbReference type="EMBL" id="WVUK01000066">
    <property type="protein sequence ID" value="KAF7488255.1"/>
    <property type="molecule type" value="Genomic_DNA"/>
</dbReference>
<gene>
    <name evidence="10" type="ORF">SSS_4273</name>
</gene>
<feature type="binding site" evidence="8">
    <location>
        <position position="572"/>
    </location>
    <ligand>
        <name>Zn(2+)</name>
        <dbReference type="ChEBI" id="CHEBI:29105"/>
        <note>catalytic</note>
    </ligand>
</feature>
<dbReference type="SUPFAM" id="SSF55486">
    <property type="entry name" value="Metalloproteases ('zincins'), catalytic domain"/>
    <property type="match status" value="1"/>
</dbReference>
<dbReference type="EnsemblMetazoa" id="SSS_4273s_mrna">
    <property type="protein sequence ID" value="KAF7488255.1"/>
    <property type="gene ID" value="SSS_4273"/>
</dbReference>
<evidence type="ECO:0000313" key="11">
    <source>
        <dbReference type="EnsemblMetazoa" id="KAF7488255.1"/>
    </source>
</evidence>
<comment type="caution">
    <text evidence="8">Lacks conserved residue(s) required for the propagation of feature annotation.</text>
</comment>
<evidence type="ECO:0000256" key="7">
    <source>
        <dbReference type="ARBA" id="ARBA00023180"/>
    </source>
</evidence>
<proteinExistence type="predicted"/>
<dbReference type="Pfam" id="PF17771">
    <property type="entry name" value="ADAMTS_CR_2"/>
    <property type="match status" value="1"/>
</dbReference>
<reference evidence="11" key="3">
    <citation type="submission" date="2022-06" db="UniProtKB">
        <authorList>
            <consortium name="EnsemblMetazoa"/>
        </authorList>
    </citation>
    <scope>IDENTIFICATION</scope>
</reference>
<accession>A0A834R210</accession>
<evidence type="ECO:0000313" key="12">
    <source>
        <dbReference type="Proteomes" id="UP000070412"/>
    </source>
</evidence>
<organism evidence="10">
    <name type="scientific">Sarcoptes scabiei</name>
    <name type="common">Itch mite</name>
    <name type="synonym">Acarus scabiei</name>
    <dbReference type="NCBI Taxonomy" id="52283"/>
    <lineage>
        <taxon>Eukaryota</taxon>
        <taxon>Metazoa</taxon>
        <taxon>Ecdysozoa</taxon>
        <taxon>Arthropoda</taxon>
        <taxon>Chelicerata</taxon>
        <taxon>Arachnida</taxon>
        <taxon>Acari</taxon>
        <taxon>Acariformes</taxon>
        <taxon>Sarcoptiformes</taxon>
        <taxon>Astigmata</taxon>
        <taxon>Psoroptidia</taxon>
        <taxon>Sarcoptoidea</taxon>
        <taxon>Sarcoptidae</taxon>
        <taxon>Sarcoptinae</taxon>
        <taxon>Sarcoptes</taxon>
    </lineage>
</organism>
<dbReference type="InterPro" id="IPR034030">
    <property type="entry name" value="ZnMc_salivary_gland_MPs"/>
</dbReference>
<keyword evidence="1" id="KW-0645">Protease</keyword>
<dbReference type="InterPro" id="IPR001590">
    <property type="entry name" value="Peptidase_M12B"/>
</dbReference>
<dbReference type="GO" id="GO:0004222">
    <property type="term" value="F:metalloendopeptidase activity"/>
    <property type="evidence" value="ECO:0007669"/>
    <property type="project" value="InterPro"/>
</dbReference>
<feature type="binding site" evidence="8">
    <location>
        <position position="562"/>
    </location>
    <ligand>
        <name>Zn(2+)</name>
        <dbReference type="ChEBI" id="CHEBI:29105"/>
        <note>catalytic</note>
    </ligand>
</feature>
<evidence type="ECO:0000256" key="4">
    <source>
        <dbReference type="ARBA" id="ARBA00022833"/>
    </source>
</evidence>
<dbReference type="GO" id="GO:0007229">
    <property type="term" value="P:integrin-mediated signaling pathway"/>
    <property type="evidence" value="ECO:0007669"/>
    <property type="project" value="UniProtKB-KW"/>
</dbReference>
<dbReference type="InterPro" id="IPR041645">
    <property type="entry name" value="ADAMTS_CR_2"/>
</dbReference>
<feature type="binding site" evidence="8">
    <location>
        <position position="566"/>
    </location>
    <ligand>
        <name>Zn(2+)</name>
        <dbReference type="ChEBI" id="CHEBI:29105"/>
        <note>catalytic</note>
    </ligand>
</feature>
<evidence type="ECO:0000256" key="1">
    <source>
        <dbReference type="ARBA" id="ARBA00022670"/>
    </source>
</evidence>
<dbReference type="Pfam" id="PF13582">
    <property type="entry name" value="Reprolysin_3"/>
    <property type="match status" value="1"/>
</dbReference>
<evidence type="ECO:0000313" key="10">
    <source>
        <dbReference type="EMBL" id="KAF7488255.1"/>
    </source>
</evidence>
<keyword evidence="3" id="KW-0378">Hydrolase</keyword>
<name>A0A834R210_SARSC</name>
<keyword evidence="12" id="KW-1185">Reference proteome</keyword>
<reference evidence="12" key="1">
    <citation type="journal article" date="2020" name="PLoS Negl. Trop. Dis.">
        <title>High-quality nuclear genome for Sarcoptes scabiei-A critical resource for a neglected parasite.</title>
        <authorList>
            <person name="Korhonen P.K."/>
            <person name="Gasser R.B."/>
            <person name="Ma G."/>
            <person name="Wang T."/>
            <person name="Stroehlein A.J."/>
            <person name="Young N.D."/>
            <person name="Ang C.S."/>
            <person name="Fernando D.D."/>
            <person name="Lu H.C."/>
            <person name="Taylor S."/>
            <person name="Reynolds S.L."/>
            <person name="Mofiz E."/>
            <person name="Najaraj S.H."/>
            <person name="Gowda H."/>
            <person name="Madugundu A."/>
            <person name="Renuse S."/>
            <person name="Holt D."/>
            <person name="Pandey A."/>
            <person name="Papenfuss A.T."/>
            <person name="Fischer K."/>
        </authorList>
    </citation>
    <scope>NUCLEOTIDE SEQUENCE [LARGE SCALE GENOMIC DNA]</scope>
</reference>
<dbReference type="GO" id="GO:0046872">
    <property type="term" value="F:metal ion binding"/>
    <property type="evidence" value="ECO:0007669"/>
    <property type="project" value="UniProtKB-KW"/>
</dbReference>
<keyword evidence="5" id="KW-0482">Metalloprotease</keyword>